<dbReference type="EMBL" id="VBZC01000041">
    <property type="protein sequence ID" value="TLS42390.1"/>
    <property type="molecule type" value="Genomic_DNA"/>
</dbReference>
<gene>
    <name evidence="1" type="ORF">FE633_30870</name>
</gene>
<comment type="caution">
    <text evidence="1">The sequence shown here is derived from an EMBL/GenBank/DDBJ whole genome shotgun (WGS) entry which is preliminary data.</text>
</comment>
<evidence type="ECO:0000313" key="2">
    <source>
        <dbReference type="Proteomes" id="UP000305906"/>
    </source>
</evidence>
<dbReference type="RefSeq" id="WP_138048472.1">
    <property type="nucleotide sequence ID" value="NZ_VBZC01000041.1"/>
</dbReference>
<dbReference type="AlphaFoldDB" id="A0A5R9FJZ7"/>
<name>A0A5R9FJZ7_9ACTN</name>
<reference evidence="1 2" key="1">
    <citation type="submission" date="2019-05" db="EMBL/GenBank/DDBJ databases">
        <title>Streptomyces sp. NEAU-C151, a novel actinomycete isolated from soil.</title>
        <authorList>
            <person name="Han L."/>
            <person name="Jiang H."/>
        </authorList>
    </citation>
    <scope>NUCLEOTIDE SEQUENCE [LARGE SCALE GENOMIC DNA]</scope>
    <source>
        <strain evidence="1 2">NEAU-C151</strain>
    </source>
</reference>
<protein>
    <submittedName>
        <fullName evidence="1">Uncharacterized protein</fullName>
    </submittedName>
</protein>
<organism evidence="1 2">
    <name type="scientific">Streptomyces montanus</name>
    <dbReference type="NCBI Taxonomy" id="2580423"/>
    <lineage>
        <taxon>Bacteria</taxon>
        <taxon>Bacillati</taxon>
        <taxon>Actinomycetota</taxon>
        <taxon>Actinomycetes</taxon>
        <taxon>Kitasatosporales</taxon>
        <taxon>Streptomycetaceae</taxon>
        <taxon>Streptomyces</taxon>
    </lineage>
</organism>
<accession>A0A5R9FJZ7</accession>
<dbReference type="Proteomes" id="UP000305906">
    <property type="component" value="Unassembled WGS sequence"/>
</dbReference>
<sequence>MNAGGVALVGAIAAVLGAAVGAGGAVLSAALTGRLQASSQEAHWRRQLKREAYVNFLSQAASAIDALDAARLRTAEQGARLDEIAQEVRSVNRLVLVAYMEAPEPQVIDLFNRLNAQLSMWCGDLRMHTNDDPVVTAAVAARADALRGGAYRLLVEATSAAASELSTSLNLASATSSSPA</sequence>
<evidence type="ECO:0000313" key="1">
    <source>
        <dbReference type="EMBL" id="TLS42390.1"/>
    </source>
</evidence>
<proteinExistence type="predicted"/>
<keyword evidence="2" id="KW-1185">Reference proteome</keyword>